<dbReference type="PRINTS" id="PR00315">
    <property type="entry name" value="ELONGATNFCT"/>
</dbReference>
<accession>A0A5B8XTB2</accession>
<feature type="domain" description="Tr-type G" evidence="3">
    <location>
        <begin position="2"/>
        <end position="213"/>
    </location>
</feature>
<evidence type="ECO:0000259" key="3">
    <source>
        <dbReference type="PROSITE" id="PS51722"/>
    </source>
</evidence>
<evidence type="ECO:0000256" key="2">
    <source>
        <dbReference type="ARBA" id="ARBA00023134"/>
    </source>
</evidence>
<proteinExistence type="predicted"/>
<dbReference type="PROSITE" id="PS51722">
    <property type="entry name" value="G_TR_2"/>
    <property type="match status" value="1"/>
</dbReference>
<organism evidence="4 5">
    <name type="scientific">Microvenator marinus</name>
    <dbReference type="NCBI Taxonomy" id="2600177"/>
    <lineage>
        <taxon>Bacteria</taxon>
        <taxon>Deltaproteobacteria</taxon>
        <taxon>Bradymonadales</taxon>
        <taxon>Microvenatoraceae</taxon>
        <taxon>Microvenator</taxon>
    </lineage>
</organism>
<gene>
    <name evidence="4" type="ORF">FRD01_08735</name>
</gene>
<dbReference type="AlphaFoldDB" id="A0A5B8XTB2"/>
<dbReference type="GO" id="GO:0003924">
    <property type="term" value="F:GTPase activity"/>
    <property type="evidence" value="ECO:0007669"/>
    <property type="project" value="InterPro"/>
</dbReference>
<dbReference type="PANTHER" id="PTHR23115">
    <property type="entry name" value="TRANSLATION FACTOR"/>
    <property type="match status" value="1"/>
</dbReference>
<dbReference type="OrthoDB" id="9804504at2"/>
<dbReference type="InterPro" id="IPR000795">
    <property type="entry name" value="T_Tr_GTP-bd_dom"/>
</dbReference>
<sequence>MKVSRTIAITGHVDHGKSTLLGHLLWKLGAVPDDRKAALERASESREKGMEWAFFSDALKAERDAQITVDTSQYFFRQGNQTWRVVDVPGHVEYLRHMVVGASRADVGLIIVGADAGIEEQTRRHADILRFLGVEEFVVAINKLDLFEGDRRFLQLKAEFLEFWEESGVEDVSIVPISAKLGQNLTPDSTGFEWFKGPTLIEALTQDQAPRPDSDLGTALGVVGQYEGKIFAELYSGSVCAGDVLQSNQGELVVEQVYQGLNSLALKLSGPASRGQIFFSDAPLNTTPHLEAKALFFGLPEELNQLELHLGPQVARVLAIEGLEPSVLDIQPKIRIELDTPIVVSKKIRGLGRFVLKSNGLIYAAGVV</sequence>
<dbReference type="Pfam" id="PF00009">
    <property type="entry name" value="GTP_EFTU"/>
    <property type="match status" value="1"/>
</dbReference>
<protein>
    <recommendedName>
        <fullName evidence="3">Tr-type G domain-containing protein</fullName>
    </recommendedName>
</protein>
<dbReference type="KEGG" id="bbae:FRD01_08735"/>
<keyword evidence="5" id="KW-1185">Reference proteome</keyword>
<dbReference type="Proteomes" id="UP000321595">
    <property type="component" value="Chromosome"/>
</dbReference>
<keyword evidence="1" id="KW-0547">Nucleotide-binding</keyword>
<dbReference type="SUPFAM" id="SSF52540">
    <property type="entry name" value="P-loop containing nucleoside triphosphate hydrolases"/>
    <property type="match status" value="1"/>
</dbReference>
<dbReference type="Gene3D" id="3.40.50.300">
    <property type="entry name" value="P-loop containing nucleotide triphosphate hydrolases"/>
    <property type="match status" value="1"/>
</dbReference>
<evidence type="ECO:0000256" key="1">
    <source>
        <dbReference type="ARBA" id="ARBA00022741"/>
    </source>
</evidence>
<evidence type="ECO:0000313" key="5">
    <source>
        <dbReference type="Proteomes" id="UP000321595"/>
    </source>
</evidence>
<dbReference type="InterPro" id="IPR027417">
    <property type="entry name" value="P-loop_NTPase"/>
</dbReference>
<dbReference type="RefSeq" id="WP_146959008.1">
    <property type="nucleotide sequence ID" value="NZ_CP042467.1"/>
</dbReference>
<dbReference type="GO" id="GO:0005525">
    <property type="term" value="F:GTP binding"/>
    <property type="evidence" value="ECO:0007669"/>
    <property type="project" value="UniProtKB-KW"/>
</dbReference>
<dbReference type="InterPro" id="IPR050100">
    <property type="entry name" value="TRAFAC_GTPase_members"/>
</dbReference>
<reference evidence="4 5" key="1">
    <citation type="submission" date="2019-08" db="EMBL/GenBank/DDBJ databases">
        <authorList>
            <person name="Liang Q."/>
        </authorList>
    </citation>
    <scope>NUCLEOTIDE SEQUENCE [LARGE SCALE GENOMIC DNA]</scope>
    <source>
        <strain evidence="4 5">V1718</strain>
    </source>
</reference>
<evidence type="ECO:0000313" key="4">
    <source>
        <dbReference type="EMBL" id="QED27323.1"/>
    </source>
</evidence>
<dbReference type="EMBL" id="CP042467">
    <property type="protein sequence ID" value="QED27323.1"/>
    <property type="molecule type" value="Genomic_DNA"/>
</dbReference>
<keyword evidence="2" id="KW-0342">GTP-binding</keyword>
<name>A0A5B8XTB2_9DELT</name>